<dbReference type="PhylomeDB" id="B4I112"/>
<evidence type="ECO:0000313" key="2">
    <source>
        <dbReference type="EMBL" id="EDW53193.1"/>
    </source>
</evidence>
<name>B4I112_DROSE</name>
<accession>B4I112</accession>
<evidence type="ECO:0000256" key="1">
    <source>
        <dbReference type="SAM" id="SignalP"/>
    </source>
</evidence>
<dbReference type="PROSITE" id="PS51257">
    <property type="entry name" value="PROKAR_LIPOPROTEIN"/>
    <property type="match status" value="1"/>
</dbReference>
<reference evidence="2 3" key="1">
    <citation type="journal article" date="2007" name="Nature">
        <title>Evolution of genes and genomes on the Drosophila phylogeny.</title>
        <authorList>
            <consortium name="Drosophila 12 Genomes Consortium"/>
            <person name="Clark A.G."/>
            <person name="Eisen M.B."/>
            <person name="Smith D.R."/>
            <person name="Bergman C.M."/>
            <person name="Oliver B."/>
            <person name="Markow T.A."/>
            <person name="Kaufman T.C."/>
            <person name="Kellis M."/>
            <person name="Gelbart W."/>
            <person name="Iyer V.N."/>
            <person name="Pollard D.A."/>
            <person name="Sackton T.B."/>
            <person name="Larracuente A.M."/>
            <person name="Singh N.D."/>
            <person name="Abad J.P."/>
            <person name="Abt D.N."/>
            <person name="Adryan B."/>
            <person name="Aguade M."/>
            <person name="Akashi H."/>
            <person name="Anderson W.W."/>
            <person name="Aquadro C.F."/>
            <person name="Ardell D.H."/>
            <person name="Arguello R."/>
            <person name="Artieri C.G."/>
            <person name="Barbash D.A."/>
            <person name="Barker D."/>
            <person name="Barsanti P."/>
            <person name="Batterham P."/>
            <person name="Batzoglou S."/>
            <person name="Begun D."/>
            <person name="Bhutkar A."/>
            <person name="Blanco E."/>
            <person name="Bosak S.A."/>
            <person name="Bradley R.K."/>
            <person name="Brand A.D."/>
            <person name="Brent M.R."/>
            <person name="Brooks A.N."/>
            <person name="Brown R.H."/>
            <person name="Butlin R.K."/>
            <person name="Caggese C."/>
            <person name="Calvi B.R."/>
            <person name="Bernardo de Carvalho A."/>
            <person name="Caspi A."/>
            <person name="Castrezana S."/>
            <person name="Celniker S.E."/>
            <person name="Chang J.L."/>
            <person name="Chapple C."/>
            <person name="Chatterji S."/>
            <person name="Chinwalla A."/>
            <person name="Civetta A."/>
            <person name="Clifton S.W."/>
            <person name="Comeron J.M."/>
            <person name="Costello J.C."/>
            <person name="Coyne J.A."/>
            <person name="Daub J."/>
            <person name="David R.G."/>
            <person name="Delcher A.L."/>
            <person name="Delehaunty K."/>
            <person name="Do C.B."/>
            <person name="Ebling H."/>
            <person name="Edwards K."/>
            <person name="Eickbush T."/>
            <person name="Evans J.D."/>
            <person name="Filipski A."/>
            <person name="Findeiss S."/>
            <person name="Freyhult E."/>
            <person name="Fulton L."/>
            <person name="Fulton R."/>
            <person name="Garcia A.C."/>
            <person name="Gardiner A."/>
            <person name="Garfield D.A."/>
            <person name="Garvin B.E."/>
            <person name="Gibson G."/>
            <person name="Gilbert D."/>
            <person name="Gnerre S."/>
            <person name="Godfrey J."/>
            <person name="Good R."/>
            <person name="Gotea V."/>
            <person name="Gravely B."/>
            <person name="Greenberg A.J."/>
            <person name="Griffiths-Jones S."/>
            <person name="Gross S."/>
            <person name="Guigo R."/>
            <person name="Gustafson E.A."/>
            <person name="Haerty W."/>
            <person name="Hahn M.W."/>
            <person name="Halligan D.L."/>
            <person name="Halpern A.L."/>
            <person name="Halter G.M."/>
            <person name="Han M.V."/>
            <person name="Heger A."/>
            <person name="Hillier L."/>
            <person name="Hinrichs A.S."/>
            <person name="Holmes I."/>
            <person name="Hoskins R.A."/>
            <person name="Hubisz M.J."/>
            <person name="Hultmark D."/>
            <person name="Huntley M.A."/>
            <person name="Jaffe D.B."/>
            <person name="Jagadeeshan S."/>
            <person name="Jeck W.R."/>
            <person name="Johnson J."/>
            <person name="Jones C.D."/>
            <person name="Jordan W.C."/>
            <person name="Karpen G.H."/>
            <person name="Kataoka E."/>
            <person name="Keightley P.D."/>
            <person name="Kheradpour P."/>
            <person name="Kirkness E.F."/>
            <person name="Koerich L.B."/>
            <person name="Kristiansen K."/>
            <person name="Kudrna D."/>
            <person name="Kulathinal R.J."/>
            <person name="Kumar S."/>
            <person name="Kwok R."/>
            <person name="Lander E."/>
            <person name="Langley C.H."/>
            <person name="Lapoint R."/>
            <person name="Lazzaro B.P."/>
            <person name="Lee S.J."/>
            <person name="Levesque L."/>
            <person name="Li R."/>
            <person name="Lin C.F."/>
            <person name="Lin M.F."/>
            <person name="Lindblad-Toh K."/>
            <person name="Llopart A."/>
            <person name="Long M."/>
            <person name="Low L."/>
            <person name="Lozovsky E."/>
            <person name="Lu J."/>
            <person name="Luo M."/>
            <person name="Machado C.A."/>
            <person name="Makalowski W."/>
            <person name="Marzo M."/>
            <person name="Matsuda M."/>
            <person name="Matzkin L."/>
            <person name="McAllister B."/>
            <person name="McBride C.S."/>
            <person name="McKernan B."/>
            <person name="McKernan K."/>
            <person name="Mendez-Lago M."/>
            <person name="Minx P."/>
            <person name="Mollenhauer M.U."/>
            <person name="Montooth K."/>
            <person name="Mount S.M."/>
            <person name="Mu X."/>
            <person name="Myers E."/>
            <person name="Negre B."/>
            <person name="Newfeld S."/>
            <person name="Nielsen R."/>
            <person name="Noor M.A."/>
            <person name="O'Grady P."/>
            <person name="Pachter L."/>
            <person name="Papaceit M."/>
            <person name="Parisi M.J."/>
            <person name="Parisi M."/>
            <person name="Parts L."/>
            <person name="Pedersen J.S."/>
            <person name="Pesole G."/>
            <person name="Phillippy A.M."/>
            <person name="Ponting C.P."/>
            <person name="Pop M."/>
            <person name="Porcelli D."/>
            <person name="Powell J.R."/>
            <person name="Prohaska S."/>
            <person name="Pruitt K."/>
            <person name="Puig M."/>
            <person name="Quesneville H."/>
            <person name="Ram K.R."/>
            <person name="Rand D."/>
            <person name="Rasmussen M.D."/>
            <person name="Reed L.K."/>
            <person name="Reenan R."/>
            <person name="Reily A."/>
            <person name="Remington K.A."/>
            <person name="Rieger T.T."/>
            <person name="Ritchie M.G."/>
            <person name="Robin C."/>
            <person name="Rogers Y.H."/>
            <person name="Rohde C."/>
            <person name="Rozas J."/>
            <person name="Rubenfield M.J."/>
            <person name="Ruiz A."/>
            <person name="Russo S."/>
            <person name="Salzberg S.L."/>
            <person name="Sanchez-Gracia A."/>
            <person name="Saranga D.J."/>
            <person name="Sato H."/>
            <person name="Schaeffer S.W."/>
            <person name="Schatz M.C."/>
            <person name="Schlenke T."/>
            <person name="Schwartz R."/>
            <person name="Segarra C."/>
            <person name="Singh R.S."/>
            <person name="Sirot L."/>
            <person name="Sirota M."/>
            <person name="Sisneros N.B."/>
            <person name="Smith C.D."/>
            <person name="Smith T.F."/>
            <person name="Spieth J."/>
            <person name="Stage D.E."/>
            <person name="Stark A."/>
            <person name="Stephan W."/>
            <person name="Strausberg R.L."/>
            <person name="Strempel S."/>
            <person name="Sturgill D."/>
            <person name="Sutton G."/>
            <person name="Sutton G.G."/>
            <person name="Tao W."/>
            <person name="Teichmann S."/>
            <person name="Tobari Y.N."/>
            <person name="Tomimura Y."/>
            <person name="Tsolas J.M."/>
            <person name="Valente V.L."/>
            <person name="Venter E."/>
            <person name="Venter J.C."/>
            <person name="Vicario S."/>
            <person name="Vieira F.G."/>
            <person name="Vilella A.J."/>
            <person name="Villasante A."/>
            <person name="Walenz B."/>
            <person name="Wang J."/>
            <person name="Wasserman M."/>
            <person name="Watts T."/>
            <person name="Wilson D."/>
            <person name="Wilson R.K."/>
            <person name="Wing R.A."/>
            <person name="Wolfner M.F."/>
            <person name="Wong A."/>
            <person name="Wong G.K."/>
            <person name="Wu C.I."/>
            <person name="Wu G."/>
            <person name="Yamamoto D."/>
            <person name="Yang H.P."/>
            <person name="Yang S.P."/>
            <person name="Yorke J.A."/>
            <person name="Yoshida K."/>
            <person name="Zdobnov E."/>
            <person name="Zhang P."/>
            <person name="Zhang Y."/>
            <person name="Zimin A.V."/>
            <person name="Baldwin J."/>
            <person name="Abdouelleil A."/>
            <person name="Abdulkadir J."/>
            <person name="Abebe A."/>
            <person name="Abera B."/>
            <person name="Abreu J."/>
            <person name="Acer S.C."/>
            <person name="Aftuck L."/>
            <person name="Alexander A."/>
            <person name="An P."/>
            <person name="Anderson E."/>
            <person name="Anderson S."/>
            <person name="Arachi H."/>
            <person name="Azer M."/>
            <person name="Bachantsang P."/>
            <person name="Barry A."/>
            <person name="Bayul T."/>
            <person name="Berlin A."/>
            <person name="Bessette D."/>
            <person name="Bloom T."/>
            <person name="Blye J."/>
            <person name="Boguslavskiy L."/>
            <person name="Bonnet C."/>
            <person name="Boukhgalter B."/>
            <person name="Bourzgui I."/>
            <person name="Brown A."/>
            <person name="Cahill P."/>
            <person name="Channer S."/>
            <person name="Cheshatsang Y."/>
            <person name="Chuda L."/>
            <person name="Citroen M."/>
            <person name="Collymore A."/>
            <person name="Cooke P."/>
            <person name="Costello M."/>
            <person name="D'Aco K."/>
            <person name="Daza R."/>
            <person name="De Haan G."/>
            <person name="DeGray S."/>
            <person name="DeMaso C."/>
            <person name="Dhargay N."/>
            <person name="Dooley K."/>
            <person name="Dooley E."/>
            <person name="Doricent M."/>
            <person name="Dorje P."/>
            <person name="Dorjee K."/>
            <person name="Dupes A."/>
            <person name="Elong R."/>
            <person name="Falk J."/>
            <person name="Farina A."/>
            <person name="Faro S."/>
            <person name="Ferguson D."/>
            <person name="Fisher S."/>
            <person name="Foley C.D."/>
            <person name="Franke A."/>
            <person name="Friedrich D."/>
            <person name="Gadbois L."/>
            <person name="Gearin G."/>
            <person name="Gearin C.R."/>
            <person name="Giannoukos G."/>
            <person name="Goode T."/>
            <person name="Graham J."/>
            <person name="Grandbois E."/>
            <person name="Grewal S."/>
            <person name="Gyaltsen K."/>
            <person name="Hafez N."/>
            <person name="Hagos B."/>
            <person name="Hall J."/>
            <person name="Henson C."/>
            <person name="Hollinger A."/>
            <person name="Honan T."/>
            <person name="Huard M.D."/>
            <person name="Hughes L."/>
            <person name="Hurhula B."/>
            <person name="Husby M.E."/>
            <person name="Kamat A."/>
            <person name="Kanga B."/>
            <person name="Kashin S."/>
            <person name="Khazanovich D."/>
            <person name="Kisner P."/>
            <person name="Lance K."/>
            <person name="Lara M."/>
            <person name="Lee W."/>
            <person name="Lennon N."/>
            <person name="Letendre F."/>
            <person name="LeVine R."/>
            <person name="Lipovsky A."/>
            <person name="Liu X."/>
            <person name="Liu J."/>
            <person name="Liu S."/>
            <person name="Lokyitsang T."/>
            <person name="Lokyitsang Y."/>
            <person name="Lubonja R."/>
            <person name="Lui A."/>
            <person name="MacDonald P."/>
            <person name="Magnisalis V."/>
            <person name="Maru K."/>
            <person name="Matthews C."/>
            <person name="McCusker W."/>
            <person name="McDonough S."/>
            <person name="Mehta T."/>
            <person name="Meldrim J."/>
            <person name="Meneus L."/>
            <person name="Mihai O."/>
            <person name="Mihalev A."/>
            <person name="Mihova T."/>
            <person name="Mittelman R."/>
            <person name="Mlenga V."/>
            <person name="Montmayeur A."/>
            <person name="Mulrain L."/>
            <person name="Navidi A."/>
            <person name="Naylor J."/>
            <person name="Negash T."/>
            <person name="Nguyen T."/>
            <person name="Nguyen N."/>
            <person name="Nicol R."/>
            <person name="Norbu C."/>
            <person name="Norbu N."/>
            <person name="Novod N."/>
            <person name="O'Neill B."/>
            <person name="Osman S."/>
            <person name="Markiewicz E."/>
            <person name="Oyono O.L."/>
            <person name="Patti C."/>
            <person name="Phunkhang P."/>
            <person name="Pierre F."/>
            <person name="Priest M."/>
            <person name="Raghuraman S."/>
            <person name="Rege F."/>
            <person name="Reyes R."/>
            <person name="Rise C."/>
            <person name="Rogov P."/>
            <person name="Ross K."/>
            <person name="Ryan E."/>
            <person name="Settipalli S."/>
            <person name="Shea T."/>
            <person name="Sherpa N."/>
            <person name="Shi L."/>
            <person name="Shih D."/>
            <person name="Sparrow T."/>
            <person name="Spaulding J."/>
            <person name="Stalker J."/>
            <person name="Stange-Thomann N."/>
            <person name="Stavropoulos S."/>
            <person name="Stone C."/>
            <person name="Strader C."/>
            <person name="Tesfaye S."/>
            <person name="Thomson T."/>
            <person name="Thoulutsang Y."/>
            <person name="Thoulutsang D."/>
            <person name="Topham K."/>
            <person name="Topping I."/>
            <person name="Tsamla T."/>
            <person name="Vassiliev H."/>
            <person name="Vo A."/>
            <person name="Wangchuk T."/>
            <person name="Wangdi T."/>
            <person name="Weiand M."/>
            <person name="Wilkinson J."/>
            <person name="Wilson A."/>
            <person name="Yadav S."/>
            <person name="Young G."/>
            <person name="Yu Q."/>
            <person name="Zembek L."/>
            <person name="Zhong D."/>
            <person name="Zimmer A."/>
            <person name="Zwirko Z."/>
            <person name="Jaffe D.B."/>
            <person name="Alvarez P."/>
            <person name="Brockman W."/>
            <person name="Butler J."/>
            <person name="Chin C."/>
            <person name="Gnerre S."/>
            <person name="Grabherr M."/>
            <person name="Kleber M."/>
            <person name="Mauceli E."/>
            <person name="MacCallum I."/>
        </authorList>
    </citation>
    <scope>NUCLEOTIDE SEQUENCE [LARGE SCALE GENOMIC DNA]</scope>
    <source>
        <strain evidence="3">Rob3c / Tucson 14021-0248.25</strain>
    </source>
</reference>
<dbReference type="GO" id="GO:0005737">
    <property type="term" value="C:cytoplasm"/>
    <property type="evidence" value="ECO:0007669"/>
    <property type="project" value="EnsemblMetazoa"/>
</dbReference>
<proteinExistence type="predicted"/>
<evidence type="ECO:0000313" key="3">
    <source>
        <dbReference type="Proteomes" id="UP000001292"/>
    </source>
</evidence>
<keyword evidence="1" id="KW-0732">Signal</keyword>
<organism evidence="3">
    <name type="scientific">Drosophila sechellia</name>
    <name type="common">Fruit fly</name>
    <dbReference type="NCBI Taxonomy" id="7238"/>
    <lineage>
        <taxon>Eukaryota</taxon>
        <taxon>Metazoa</taxon>
        <taxon>Ecdysozoa</taxon>
        <taxon>Arthropoda</taxon>
        <taxon>Hexapoda</taxon>
        <taxon>Insecta</taxon>
        <taxon>Pterygota</taxon>
        <taxon>Neoptera</taxon>
        <taxon>Endopterygota</taxon>
        <taxon>Diptera</taxon>
        <taxon>Brachycera</taxon>
        <taxon>Muscomorpha</taxon>
        <taxon>Ephydroidea</taxon>
        <taxon>Drosophilidae</taxon>
        <taxon>Drosophila</taxon>
        <taxon>Sophophora</taxon>
    </lineage>
</organism>
<sequence>MLRFGPQLMLLAMACFALQMAHGWLLKLPKLEAKLEAKEAKDEEMLDWFEGKKQTELLKKLDFLNLFTEKEKAKLEKKENEWEKFKQWWDEKKEKELAFFEAKKEKELAFFEGKLSKKSGKKSKSKKTTVKPCYGYQDQERHTAKYYSAEATEAEYEDTRCLESPVNALADADADVDVCAEADADVDVCAEADADVDVNGSADVGWMLTTLSHCHALPDSA</sequence>
<feature type="chain" id="PRO_5002806495" evidence="1">
    <location>
        <begin position="24"/>
        <end position="221"/>
    </location>
</feature>
<protein>
    <submittedName>
        <fullName evidence="2">GM12699</fullName>
    </submittedName>
</protein>
<dbReference type="EMBL" id="CH480819">
    <property type="protein sequence ID" value="EDW53193.1"/>
    <property type="molecule type" value="Genomic_DNA"/>
</dbReference>
<dbReference type="Proteomes" id="UP000001292">
    <property type="component" value="Unassembled WGS sequence"/>
</dbReference>
<dbReference type="HOGENOM" id="CLU_1251825_0_0_1"/>
<feature type="signal peptide" evidence="1">
    <location>
        <begin position="1"/>
        <end position="23"/>
    </location>
</feature>
<keyword evidence="3" id="KW-1185">Reference proteome</keyword>
<dbReference type="STRING" id="7238.B4I112"/>
<dbReference type="AlphaFoldDB" id="B4I112"/>
<gene>
    <name evidence="2" type="primary">Dsec\GM12699</name>
    <name evidence="2" type="ORF">Dsec_GM12699</name>
</gene>
<dbReference type="GO" id="GO:0007306">
    <property type="term" value="P:egg chorion assembly"/>
    <property type="evidence" value="ECO:0007669"/>
    <property type="project" value="EnsemblMetazoa"/>
</dbReference>